<evidence type="ECO:0000313" key="2">
    <source>
        <dbReference type="Proteomes" id="UP000673691"/>
    </source>
</evidence>
<proteinExistence type="predicted"/>
<reference evidence="1 2" key="1">
    <citation type="journal article" name="Sci. Rep.">
        <title>Genome-scale phylogenetic analyses confirm Olpidium as the closest living zoosporic fungus to the non-flagellated, terrestrial fungi.</title>
        <authorList>
            <person name="Chang Y."/>
            <person name="Rochon D."/>
            <person name="Sekimoto S."/>
            <person name="Wang Y."/>
            <person name="Chovatia M."/>
            <person name="Sandor L."/>
            <person name="Salamov A."/>
            <person name="Grigoriev I.V."/>
            <person name="Stajich J.E."/>
            <person name="Spatafora J.W."/>
        </authorList>
    </citation>
    <scope>NUCLEOTIDE SEQUENCE [LARGE SCALE GENOMIC DNA]</scope>
    <source>
        <strain evidence="1">S191</strain>
    </source>
</reference>
<name>A0A8H7ZT99_9FUNG</name>
<accession>A0A8H7ZT99</accession>
<comment type="caution">
    <text evidence="1">The sequence shown here is derived from an EMBL/GenBank/DDBJ whole genome shotgun (WGS) entry which is preliminary data.</text>
</comment>
<protein>
    <submittedName>
        <fullName evidence="1">Uncharacterized protein</fullName>
    </submittedName>
</protein>
<feature type="non-terminal residue" evidence="1">
    <location>
        <position position="1"/>
    </location>
</feature>
<gene>
    <name evidence="1" type="ORF">BJ554DRAFT_615</name>
</gene>
<keyword evidence="2" id="KW-1185">Reference proteome</keyword>
<dbReference type="Proteomes" id="UP000673691">
    <property type="component" value="Unassembled WGS sequence"/>
</dbReference>
<sequence length="191" mass="21240">DRVDSEEQIIYTTAVPTYWIELLSIEICQSRVEFLDCSAAQLTLPDGLALRLIRLPGKSPCLRGNNLPFRGNSRFPGLRSCAEGSRRRRHRRGAHAGLLVVHRDQIEGRLSGKAEVEVGQRPSRLRAGARGWARGAPVLAFSMRLSFVDDLEALKTPPRTVEFIWLGVTRDSVDDVFEAGDGTTAFPKNSR</sequence>
<dbReference type="EMBL" id="JAEFCI010007473">
    <property type="protein sequence ID" value="KAG5459044.1"/>
    <property type="molecule type" value="Genomic_DNA"/>
</dbReference>
<evidence type="ECO:0000313" key="1">
    <source>
        <dbReference type="EMBL" id="KAG5459044.1"/>
    </source>
</evidence>
<dbReference type="AlphaFoldDB" id="A0A8H7ZT99"/>
<organism evidence="1 2">
    <name type="scientific">Olpidium bornovanus</name>
    <dbReference type="NCBI Taxonomy" id="278681"/>
    <lineage>
        <taxon>Eukaryota</taxon>
        <taxon>Fungi</taxon>
        <taxon>Fungi incertae sedis</taxon>
        <taxon>Olpidiomycota</taxon>
        <taxon>Olpidiomycotina</taxon>
        <taxon>Olpidiomycetes</taxon>
        <taxon>Olpidiales</taxon>
        <taxon>Olpidiaceae</taxon>
        <taxon>Olpidium</taxon>
    </lineage>
</organism>